<evidence type="ECO:0000313" key="2">
    <source>
        <dbReference type="EMBL" id="KAK7962031.1"/>
    </source>
</evidence>
<accession>A0ABR1QQ09</accession>
<evidence type="ECO:0000313" key="3">
    <source>
        <dbReference type="Proteomes" id="UP001391051"/>
    </source>
</evidence>
<proteinExistence type="predicted"/>
<protein>
    <submittedName>
        <fullName evidence="2">Crotonase core</fullName>
    </submittedName>
</protein>
<dbReference type="RefSeq" id="XP_066704142.1">
    <property type="nucleotide sequence ID" value="XM_066839078.1"/>
</dbReference>
<name>A0ABR1QQ09_9PEZI</name>
<gene>
    <name evidence="2" type="ORF">PG986_002856</name>
</gene>
<evidence type="ECO:0000256" key="1">
    <source>
        <dbReference type="SAM" id="SignalP"/>
    </source>
</evidence>
<comment type="caution">
    <text evidence="2">The sequence shown here is derived from an EMBL/GenBank/DDBJ whole genome shotgun (WGS) entry which is preliminary data.</text>
</comment>
<keyword evidence="3" id="KW-1185">Reference proteome</keyword>
<sequence>MQYHTVLNILALAPVALAENTVDFDDIPGVCVAPCQSTVDLSQRCDQQTDNDSDYRKCYCLANGAQQPMNKCASCVKSNTRQGDDDNDAAKLMKDCGWDYAAIPTSGGTPTATATVIIVSSSGGPALTTTTDMASATTTTSPAGAPRATAVGVGGLVAAGLVVAMM</sequence>
<dbReference type="EMBL" id="JAQQWE010000002">
    <property type="protein sequence ID" value="KAK7962031.1"/>
    <property type="molecule type" value="Genomic_DNA"/>
</dbReference>
<feature type="signal peptide" evidence="1">
    <location>
        <begin position="1"/>
        <end position="18"/>
    </location>
</feature>
<feature type="chain" id="PRO_5045090098" evidence="1">
    <location>
        <begin position="19"/>
        <end position="166"/>
    </location>
</feature>
<reference evidence="2 3" key="1">
    <citation type="submission" date="2023-01" db="EMBL/GenBank/DDBJ databases">
        <title>Analysis of 21 Apiospora genomes using comparative genomics revels a genus with tremendous synthesis potential of carbohydrate active enzymes and secondary metabolites.</title>
        <authorList>
            <person name="Sorensen T."/>
        </authorList>
    </citation>
    <scope>NUCLEOTIDE SEQUENCE [LARGE SCALE GENOMIC DNA]</scope>
    <source>
        <strain evidence="2 3">CBS 24483</strain>
    </source>
</reference>
<dbReference type="Proteomes" id="UP001391051">
    <property type="component" value="Unassembled WGS sequence"/>
</dbReference>
<keyword evidence="1" id="KW-0732">Signal</keyword>
<dbReference type="GeneID" id="92072140"/>
<organism evidence="2 3">
    <name type="scientific">Apiospora aurea</name>
    <dbReference type="NCBI Taxonomy" id="335848"/>
    <lineage>
        <taxon>Eukaryota</taxon>
        <taxon>Fungi</taxon>
        <taxon>Dikarya</taxon>
        <taxon>Ascomycota</taxon>
        <taxon>Pezizomycotina</taxon>
        <taxon>Sordariomycetes</taxon>
        <taxon>Xylariomycetidae</taxon>
        <taxon>Amphisphaeriales</taxon>
        <taxon>Apiosporaceae</taxon>
        <taxon>Apiospora</taxon>
    </lineage>
</organism>